<evidence type="ECO:0000313" key="2">
    <source>
        <dbReference type="WBParaSite" id="ES5_v2.g14759.t1"/>
    </source>
</evidence>
<accession>A0AC34FC78</accession>
<proteinExistence type="predicted"/>
<dbReference type="WBParaSite" id="ES5_v2.g14759.t1">
    <property type="protein sequence ID" value="ES5_v2.g14759.t1"/>
    <property type="gene ID" value="ES5_v2.g14759"/>
</dbReference>
<evidence type="ECO:0000313" key="1">
    <source>
        <dbReference type="Proteomes" id="UP000887579"/>
    </source>
</evidence>
<name>A0AC34FC78_9BILA</name>
<protein>
    <submittedName>
        <fullName evidence="2">Uncharacterized protein</fullName>
    </submittedName>
</protein>
<dbReference type="Proteomes" id="UP000887579">
    <property type="component" value="Unplaced"/>
</dbReference>
<reference evidence="2" key="1">
    <citation type="submission" date="2022-11" db="UniProtKB">
        <authorList>
            <consortium name="WormBaseParasite"/>
        </authorList>
    </citation>
    <scope>IDENTIFICATION</scope>
</reference>
<organism evidence="1 2">
    <name type="scientific">Panagrolaimus sp. ES5</name>
    <dbReference type="NCBI Taxonomy" id="591445"/>
    <lineage>
        <taxon>Eukaryota</taxon>
        <taxon>Metazoa</taxon>
        <taxon>Ecdysozoa</taxon>
        <taxon>Nematoda</taxon>
        <taxon>Chromadorea</taxon>
        <taxon>Rhabditida</taxon>
        <taxon>Tylenchina</taxon>
        <taxon>Panagrolaimomorpha</taxon>
        <taxon>Panagrolaimoidea</taxon>
        <taxon>Panagrolaimidae</taxon>
        <taxon>Panagrolaimus</taxon>
    </lineage>
</organism>
<sequence length="208" mass="23836">MESERELHLLNQIDKLKRRINEIQELANAQGDDFRERLEELTEQKKALAAKNTALESRIFIISEERAHLKEMVEELTAEKDKKIEAKIVEMEEDMIKIIQKAEELESTNTKLTEAFNSVSMDKKHLAKENKLLDEGALKAQLETLAAPVVDPQERGNSLFEEMLVHEQLEVEEQACQKVQIEKANVDQKLKIAEEKLAETAGTLEKAM</sequence>